<feature type="domain" description="Glycoside hydrolase family 31 TIM barrel" evidence="3">
    <location>
        <begin position="191"/>
        <end position="493"/>
    </location>
</feature>
<dbReference type="RefSeq" id="WP_369340985.1">
    <property type="nucleotide sequence ID" value="NZ_CP129675.1"/>
</dbReference>
<dbReference type="SUPFAM" id="SSF51445">
    <property type="entry name" value="(Trans)glycosidases"/>
    <property type="match status" value="1"/>
</dbReference>
<evidence type="ECO:0000256" key="2">
    <source>
        <dbReference type="RuleBase" id="RU361185"/>
    </source>
</evidence>
<dbReference type="EMBL" id="CP129682">
    <property type="protein sequence ID" value="XDS48786.1"/>
    <property type="molecule type" value="Genomic_DNA"/>
</dbReference>
<evidence type="ECO:0000259" key="3">
    <source>
        <dbReference type="Pfam" id="PF01055"/>
    </source>
</evidence>
<dbReference type="SUPFAM" id="SSF51011">
    <property type="entry name" value="Glycosyl hydrolase domain"/>
    <property type="match status" value="1"/>
</dbReference>
<dbReference type="InterPro" id="IPR051816">
    <property type="entry name" value="Glycosyl_Hydrolase_31"/>
</dbReference>
<evidence type="ECO:0000313" key="6">
    <source>
        <dbReference type="EMBL" id="XDS48786.1"/>
    </source>
</evidence>
<keyword evidence="2" id="KW-0326">Glycosidase</keyword>
<evidence type="ECO:0000256" key="1">
    <source>
        <dbReference type="ARBA" id="ARBA00007806"/>
    </source>
</evidence>
<dbReference type="EMBL" id="CP129675">
    <property type="protein sequence ID" value="XDS46433.1"/>
    <property type="molecule type" value="Genomic_DNA"/>
</dbReference>
<dbReference type="PANTHER" id="PTHR43863:SF2">
    <property type="entry name" value="MALTASE-GLUCOAMYLASE"/>
    <property type="match status" value="1"/>
</dbReference>
<evidence type="ECO:0000313" key="7">
    <source>
        <dbReference type="EMBL" id="XDS50013.1"/>
    </source>
</evidence>
<keyword evidence="2 5" id="KW-0378">Hydrolase</keyword>
<dbReference type="Gene3D" id="3.20.20.80">
    <property type="entry name" value="Glycosidases"/>
    <property type="match status" value="1"/>
</dbReference>
<evidence type="ECO:0000259" key="4">
    <source>
        <dbReference type="Pfam" id="PF21365"/>
    </source>
</evidence>
<reference evidence="5" key="1">
    <citation type="submission" date="2023-07" db="EMBL/GenBank/DDBJ databases">
        <title>Bifidobacterium aquikefiriaerophilum sp. nov. and Bifidobacterium eccum sp. nov., isolated from water kefir.</title>
        <authorList>
            <person name="Breselge S."/>
            <person name="Bellassi P."/>
            <person name="Barcenilla C."/>
            <person name="Alvarez-Ordonez A."/>
            <person name="Morelli L."/>
            <person name="Cotter P.D."/>
        </authorList>
    </citation>
    <scope>NUCLEOTIDE SEQUENCE</scope>
    <source>
        <strain evidence="7">WK012_4_13</strain>
        <strain evidence="6">WK013_4_14</strain>
        <strain evidence="5">WK048_4_13</strain>
    </source>
</reference>
<name>A0AB39UBP7_9BIFI</name>
<feature type="domain" description="Glycosyl hydrolase family 31 C-terminal" evidence="4">
    <location>
        <begin position="507"/>
        <end position="617"/>
    </location>
</feature>
<dbReference type="InterPro" id="IPR000322">
    <property type="entry name" value="Glyco_hydro_31_TIM"/>
</dbReference>
<evidence type="ECO:0000313" key="5">
    <source>
        <dbReference type="EMBL" id="XDS46433.1"/>
    </source>
</evidence>
<dbReference type="Pfam" id="PF21365">
    <property type="entry name" value="Glyco_hydro_31_3rd"/>
    <property type="match status" value="1"/>
</dbReference>
<gene>
    <name evidence="7" type="ORF">QN062_06265</name>
    <name evidence="6" type="ORF">QN216_00460</name>
    <name evidence="5" type="ORF">QN217_09985</name>
</gene>
<dbReference type="InterPro" id="IPR017853">
    <property type="entry name" value="GH"/>
</dbReference>
<organism evidence="5">
    <name type="scientific">Bifidobacterium fermentum</name>
    <dbReference type="NCBI Taxonomy" id="3059035"/>
    <lineage>
        <taxon>Bacteria</taxon>
        <taxon>Bacillati</taxon>
        <taxon>Actinomycetota</taxon>
        <taxon>Actinomycetes</taxon>
        <taxon>Bifidobacteriales</taxon>
        <taxon>Bifidobacteriaceae</taxon>
        <taxon>Bifidobacterium</taxon>
    </lineage>
</organism>
<proteinExistence type="inferred from homology"/>
<dbReference type="Pfam" id="PF01055">
    <property type="entry name" value="Glyco_hydro_31_2nd"/>
    <property type="match status" value="1"/>
</dbReference>
<accession>A0AB39UBP7</accession>
<dbReference type="GO" id="GO:0005975">
    <property type="term" value="P:carbohydrate metabolic process"/>
    <property type="evidence" value="ECO:0007669"/>
    <property type="project" value="InterPro"/>
</dbReference>
<dbReference type="InterPro" id="IPR013780">
    <property type="entry name" value="Glyco_hydro_b"/>
</dbReference>
<dbReference type="InterPro" id="IPR048395">
    <property type="entry name" value="Glyco_hydro_31_C"/>
</dbReference>
<dbReference type="Gene3D" id="2.60.40.1180">
    <property type="entry name" value="Golgi alpha-mannosidase II"/>
    <property type="match status" value="1"/>
</dbReference>
<comment type="similarity">
    <text evidence="1 2">Belongs to the glycosyl hydrolase 31 family.</text>
</comment>
<dbReference type="PANTHER" id="PTHR43863">
    <property type="entry name" value="HYDROLASE, PUTATIVE (AFU_ORTHOLOGUE AFUA_1G03140)-RELATED"/>
    <property type="match status" value="1"/>
</dbReference>
<dbReference type="KEGG" id="bfk:QN062_06265"/>
<sequence length="781" mass="90225">MSRTASNNDADGNVVQGSNYRFTLITDRLIRLEYASSGVFEDRSTQLVANRSFEPVDYEVERNRNGHEIEIETKFFHLYYDGGRFASSNLHIDAKYQYTLHDSIWYFGEHVSGNLGGTNATLDLVDGSTPIEDGIMSRDGYAFLDDSDSFAIEDNHFVHRNPEEADGYFFAYGRNYRRELSDYYRLSGKTPIIPRYALGNWWSRYYRYTQQEYLDLMGRFDKENVPISVTMIDMDWHRTDDVPARFGSTWTGYSWNSKLFPDHRDFLKELKRQHRHVSLNTHPAGGIRAFEDSYPAVARDLGLDVEKEEPAIFDMDDPSFRKAYFDDVHHPMEKEGVDFWWLDWQQGSSRSKDKVEPLWNLNHYHFLDNQKEHDGEGIILSRFAGPGSHRYPVGFSGDTVITWASLNFQPYFTVTATNIGYTWWSHDIGGHIWGSFDPALSLRWLQLGVFSPINRLHSSDNPFSGKEPWKYRLDVHECMNAYLRLRNRLVPYLDSANVETHDKDRALIEPMYYRYQDNEESYLFRNQYFFGSELMVAPITTPQVPQLNVGFVDAWLPEGKWMDIFTDLVYQGDHEGVTRPMASSTNLDGQFKTGETQIRLGRSLENMPVFAKLGAIVPLATDPMQRADELPTELDIQVYGNEDNEYVMYEHMNRSIAKTTIRVRDGAVSAALEDEDGIVPEERRLHFKLHGFTIGDRNEFTLGDGQKFEGKPNEDGRQAERARGQLLGLLQGAELPYEEKREVLKKVDDDLTTPVNLVTYAQTITNPDLRSMVIEYASLIM</sequence>
<protein>
    <submittedName>
        <fullName evidence="5">Glycoside hydrolase family 31 protein</fullName>
    </submittedName>
</protein>
<dbReference type="AlphaFoldDB" id="A0AB39UBP7"/>
<dbReference type="CDD" id="cd06595">
    <property type="entry name" value="GH31_u1"/>
    <property type="match status" value="1"/>
</dbReference>
<dbReference type="GO" id="GO:0004553">
    <property type="term" value="F:hydrolase activity, hydrolyzing O-glycosyl compounds"/>
    <property type="evidence" value="ECO:0007669"/>
    <property type="project" value="InterPro"/>
</dbReference>
<dbReference type="EMBL" id="CP129683">
    <property type="protein sequence ID" value="XDS50013.1"/>
    <property type="molecule type" value="Genomic_DNA"/>
</dbReference>